<organism evidence="2 3">
    <name type="scientific">Hymenoscyphus fraxineus</name>
    <dbReference type="NCBI Taxonomy" id="746836"/>
    <lineage>
        <taxon>Eukaryota</taxon>
        <taxon>Fungi</taxon>
        <taxon>Dikarya</taxon>
        <taxon>Ascomycota</taxon>
        <taxon>Pezizomycotina</taxon>
        <taxon>Leotiomycetes</taxon>
        <taxon>Helotiales</taxon>
        <taxon>Helotiaceae</taxon>
        <taxon>Hymenoscyphus</taxon>
    </lineage>
</organism>
<sequence>MRFILILALSMTATAAEQWWCNDGSRGNGGCEANGLKTYCCALRENPVDDFQTVRAVTVTTNGGPTNSPFCGVGTLKCAP</sequence>
<dbReference type="OrthoDB" id="4953439at2759"/>
<dbReference type="EMBL" id="CAJVRL010000038">
    <property type="protein sequence ID" value="CAG8950747.1"/>
    <property type="molecule type" value="Genomic_DNA"/>
</dbReference>
<comment type="caution">
    <text evidence="2">The sequence shown here is derived from an EMBL/GenBank/DDBJ whole genome shotgun (WGS) entry which is preliminary data.</text>
</comment>
<accession>A0A9N9KRK0</accession>
<dbReference type="Proteomes" id="UP000696280">
    <property type="component" value="Unassembled WGS sequence"/>
</dbReference>
<reference evidence="2" key="1">
    <citation type="submission" date="2021-07" db="EMBL/GenBank/DDBJ databases">
        <authorList>
            <person name="Durling M."/>
        </authorList>
    </citation>
    <scope>NUCLEOTIDE SEQUENCE</scope>
</reference>
<keyword evidence="3" id="KW-1185">Reference proteome</keyword>
<feature type="chain" id="PRO_5040473243" description="Hydrophobin" evidence="1">
    <location>
        <begin position="17"/>
        <end position="80"/>
    </location>
</feature>
<evidence type="ECO:0000313" key="3">
    <source>
        <dbReference type="Proteomes" id="UP000696280"/>
    </source>
</evidence>
<gene>
    <name evidence="2" type="ORF">HYFRA_00002959</name>
</gene>
<evidence type="ECO:0000313" key="2">
    <source>
        <dbReference type="EMBL" id="CAG8950747.1"/>
    </source>
</evidence>
<keyword evidence="1" id="KW-0732">Signal</keyword>
<feature type="signal peptide" evidence="1">
    <location>
        <begin position="1"/>
        <end position="16"/>
    </location>
</feature>
<dbReference type="AlphaFoldDB" id="A0A9N9KRK0"/>
<name>A0A9N9KRK0_9HELO</name>
<evidence type="ECO:0000256" key="1">
    <source>
        <dbReference type="SAM" id="SignalP"/>
    </source>
</evidence>
<proteinExistence type="predicted"/>
<evidence type="ECO:0008006" key="4">
    <source>
        <dbReference type="Google" id="ProtNLM"/>
    </source>
</evidence>
<protein>
    <recommendedName>
        <fullName evidence="4">Hydrophobin</fullName>
    </recommendedName>
</protein>